<sequence>MRGGQVRRLAPIIFGLAVIALWWAVAESGIIESYFLPHPIKVWDTLVLGWTEGDLRPATGETITAAGLGCLVAAVLGIPLGYAIAKSKVVASTFGPYLAASQAVPAVALAPLLVIWIGYGLPSITVLCTILVVFPVVISTALGIRELDHEVIDAARLDGAGGWDLFRRIEMPLAMPSVLAGIRTGFTLSITGAVVGEMVMGGDGLGAALAAGQGSTANVAHLFAVIAVLIALAVTIYLLLTLLEQISDRNRGS</sequence>
<comment type="similarity">
    <text evidence="7">Belongs to the binding-protein-dependent transport system permease family.</text>
</comment>
<evidence type="ECO:0000259" key="8">
    <source>
        <dbReference type="PROSITE" id="PS50928"/>
    </source>
</evidence>
<dbReference type="GO" id="GO:0005886">
    <property type="term" value="C:plasma membrane"/>
    <property type="evidence" value="ECO:0007669"/>
    <property type="project" value="UniProtKB-SubCell"/>
</dbReference>
<dbReference type="AlphaFoldDB" id="A0A3S9PVZ2"/>
<dbReference type="InterPro" id="IPR000515">
    <property type="entry name" value="MetI-like"/>
</dbReference>
<proteinExistence type="inferred from homology"/>
<keyword evidence="5 7" id="KW-1133">Transmembrane helix</keyword>
<dbReference type="GO" id="GO:0055085">
    <property type="term" value="P:transmembrane transport"/>
    <property type="evidence" value="ECO:0007669"/>
    <property type="project" value="InterPro"/>
</dbReference>
<dbReference type="Gene3D" id="1.10.3720.10">
    <property type="entry name" value="MetI-like"/>
    <property type="match status" value="1"/>
</dbReference>
<evidence type="ECO:0000256" key="2">
    <source>
        <dbReference type="ARBA" id="ARBA00022448"/>
    </source>
</evidence>
<dbReference type="Proteomes" id="UP000280344">
    <property type="component" value="Chromosome"/>
</dbReference>
<feature type="transmembrane region" description="Helical" evidence="7">
    <location>
        <begin position="177"/>
        <end position="199"/>
    </location>
</feature>
<evidence type="ECO:0000256" key="3">
    <source>
        <dbReference type="ARBA" id="ARBA00022475"/>
    </source>
</evidence>
<dbReference type="PROSITE" id="PS50928">
    <property type="entry name" value="ABC_TM1"/>
    <property type="match status" value="1"/>
</dbReference>
<feature type="transmembrane region" description="Helical" evidence="7">
    <location>
        <begin position="124"/>
        <end position="144"/>
    </location>
</feature>
<keyword evidence="2 7" id="KW-0813">Transport</keyword>
<reference evidence="9 10" key="1">
    <citation type="submission" date="2018-12" db="EMBL/GenBank/DDBJ databases">
        <title>Complete genome sequence of Flaviflexus sp. H23T48.</title>
        <authorList>
            <person name="Bae J.-W."/>
            <person name="Lee J.-Y."/>
        </authorList>
    </citation>
    <scope>NUCLEOTIDE SEQUENCE [LARGE SCALE GENOMIC DNA]</scope>
    <source>
        <strain evidence="9 10">H23T48</strain>
    </source>
</reference>
<evidence type="ECO:0000256" key="5">
    <source>
        <dbReference type="ARBA" id="ARBA00022989"/>
    </source>
</evidence>
<feature type="transmembrane region" description="Helical" evidence="7">
    <location>
        <begin position="12"/>
        <end position="36"/>
    </location>
</feature>
<evidence type="ECO:0000256" key="1">
    <source>
        <dbReference type="ARBA" id="ARBA00004651"/>
    </source>
</evidence>
<keyword evidence="6 7" id="KW-0472">Membrane</keyword>
<gene>
    <name evidence="9" type="ORF">EJ997_03395</name>
</gene>
<keyword evidence="10" id="KW-1185">Reference proteome</keyword>
<evidence type="ECO:0000256" key="7">
    <source>
        <dbReference type="RuleBase" id="RU363032"/>
    </source>
</evidence>
<keyword evidence="4 7" id="KW-0812">Transmembrane</keyword>
<dbReference type="PANTHER" id="PTHR30151">
    <property type="entry name" value="ALKANE SULFONATE ABC TRANSPORTER-RELATED, MEMBRANE SUBUNIT"/>
    <property type="match status" value="1"/>
</dbReference>
<feature type="domain" description="ABC transmembrane type-1" evidence="8">
    <location>
        <begin position="59"/>
        <end position="241"/>
    </location>
</feature>
<evidence type="ECO:0000256" key="6">
    <source>
        <dbReference type="ARBA" id="ARBA00023136"/>
    </source>
</evidence>
<evidence type="ECO:0000313" key="9">
    <source>
        <dbReference type="EMBL" id="AZQ76531.1"/>
    </source>
</evidence>
<dbReference type="PANTHER" id="PTHR30151:SF0">
    <property type="entry name" value="ABC TRANSPORTER PERMEASE PROTEIN MJ0413-RELATED"/>
    <property type="match status" value="1"/>
</dbReference>
<dbReference type="CDD" id="cd06261">
    <property type="entry name" value="TM_PBP2"/>
    <property type="match status" value="1"/>
</dbReference>
<dbReference type="OrthoDB" id="9801163at2"/>
<dbReference type="EMBL" id="CP034593">
    <property type="protein sequence ID" value="AZQ76531.1"/>
    <property type="molecule type" value="Genomic_DNA"/>
</dbReference>
<dbReference type="SUPFAM" id="SSF161098">
    <property type="entry name" value="MetI-like"/>
    <property type="match status" value="1"/>
</dbReference>
<feature type="transmembrane region" description="Helical" evidence="7">
    <location>
        <begin position="63"/>
        <end position="85"/>
    </location>
</feature>
<organism evidence="9 10">
    <name type="scientific">Flaviflexus ciconiae</name>
    <dbReference type="NCBI Taxonomy" id="2496867"/>
    <lineage>
        <taxon>Bacteria</taxon>
        <taxon>Bacillati</taxon>
        <taxon>Actinomycetota</taxon>
        <taxon>Actinomycetes</taxon>
        <taxon>Actinomycetales</taxon>
        <taxon>Actinomycetaceae</taxon>
        <taxon>Flaviflexus</taxon>
    </lineage>
</organism>
<dbReference type="InterPro" id="IPR035906">
    <property type="entry name" value="MetI-like_sf"/>
</dbReference>
<evidence type="ECO:0000313" key="10">
    <source>
        <dbReference type="Proteomes" id="UP000280344"/>
    </source>
</evidence>
<protein>
    <submittedName>
        <fullName evidence="9">ABC transporter permease</fullName>
    </submittedName>
</protein>
<dbReference type="KEGG" id="flh:EJ997_03395"/>
<evidence type="ECO:0000256" key="4">
    <source>
        <dbReference type="ARBA" id="ARBA00022692"/>
    </source>
</evidence>
<name>A0A3S9PVZ2_9ACTO</name>
<dbReference type="Pfam" id="PF00528">
    <property type="entry name" value="BPD_transp_1"/>
    <property type="match status" value="1"/>
</dbReference>
<feature type="transmembrane region" description="Helical" evidence="7">
    <location>
        <begin position="219"/>
        <end position="243"/>
    </location>
</feature>
<comment type="subcellular location">
    <subcellularLocation>
        <location evidence="1 7">Cell membrane</location>
        <topology evidence="1 7">Multi-pass membrane protein</topology>
    </subcellularLocation>
</comment>
<accession>A0A3S9PVZ2</accession>
<keyword evidence="3" id="KW-1003">Cell membrane</keyword>
<feature type="transmembrane region" description="Helical" evidence="7">
    <location>
        <begin position="97"/>
        <end position="118"/>
    </location>
</feature>